<proteinExistence type="inferred from homology"/>
<dbReference type="PANTHER" id="PTHR30532">
    <property type="entry name" value="IRON III DICITRATE-BINDING PERIPLASMIC PROTEIN"/>
    <property type="match status" value="1"/>
</dbReference>
<comment type="caution">
    <text evidence="7">The sequence shown here is derived from an EMBL/GenBank/DDBJ whole genome shotgun (WGS) entry which is preliminary data.</text>
</comment>
<dbReference type="InterPro" id="IPR002491">
    <property type="entry name" value="ABC_transptr_periplasmic_BD"/>
</dbReference>
<dbReference type="PROSITE" id="PS51257">
    <property type="entry name" value="PROKAR_LIPOPROTEIN"/>
    <property type="match status" value="1"/>
</dbReference>
<keyword evidence="3" id="KW-0813">Transport</keyword>
<evidence type="ECO:0000256" key="2">
    <source>
        <dbReference type="ARBA" id="ARBA00008814"/>
    </source>
</evidence>
<keyword evidence="8" id="KW-1185">Reference proteome</keyword>
<name>A0ABT5U0A4_9MICO</name>
<evidence type="ECO:0000256" key="5">
    <source>
        <dbReference type="SAM" id="SignalP"/>
    </source>
</evidence>
<protein>
    <submittedName>
        <fullName evidence="7">ABC transporter substrate-binding protein</fullName>
    </submittedName>
</protein>
<evidence type="ECO:0000256" key="3">
    <source>
        <dbReference type="ARBA" id="ARBA00022448"/>
    </source>
</evidence>
<comment type="subcellular location">
    <subcellularLocation>
        <location evidence="1">Cell envelope</location>
    </subcellularLocation>
</comment>
<dbReference type="Gene3D" id="3.40.50.1980">
    <property type="entry name" value="Nitrogenase molybdenum iron protein domain"/>
    <property type="match status" value="2"/>
</dbReference>
<dbReference type="SUPFAM" id="SSF53807">
    <property type="entry name" value="Helical backbone' metal receptor"/>
    <property type="match status" value="1"/>
</dbReference>
<evidence type="ECO:0000313" key="7">
    <source>
        <dbReference type="EMBL" id="MDD9207737.1"/>
    </source>
</evidence>
<organism evidence="7 8">
    <name type="scientific">Georgenia halotolerans</name>
    <dbReference type="NCBI Taxonomy" id="3028317"/>
    <lineage>
        <taxon>Bacteria</taxon>
        <taxon>Bacillati</taxon>
        <taxon>Actinomycetota</taxon>
        <taxon>Actinomycetes</taxon>
        <taxon>Micrococcales</taxon>
        <taxon>Bogoriellaceae</taxon>
        <taxon>Georgenia</taxon>
    </lineage>
</organism>
<accession>A0ABT5U0A4</accession>
<comment type="similarity">
    <text evidence="2">Belongs to the bacterial solute-binding protein 8 family.</text>
</comment>
<gene>
    <name evidence="7" type="ORF">PU560_14875</name>
</gene>
<dbReference type="InterPro" id="IPR033870">
    <property type="entry name" value="FatB"/>
</dbReference>
<dbReference type="PANTHER" id="PTHR30532:SF28">
    <property type="entry name" value="PETROBACTIN-BINDING PROTEIN YCLQ"/>
    <property type="match status" value="1"/>
</dbReference>
<sequence>MNLERRRGLRHLVLPALAALVLAGCSDGAEADGGAAEDSGGAAEESTETLTVTHAQGETEVPADPQTVAVFDMGALDTLDTLEVEVAGLPKANIPSFHDEYDSDEYTDIGTLFEPDYEALARLDPDLVIVGFRSAAAYPELAERWPTVDITFEATDFLAGHAERAEMLGEVFGKEAEVEQHLADLEPQAEEVATVAGDVGEGLIVSTSGGEVTLYGADSRFGIIHTVLGVPEAVTDVDAAEHGEAVSFEVIRDADPDWLFVNDRDAAIGETSGQAAEQILDNELVASTTAWQEDQVVYLDGERWYIVMHGLSNISEMFDEVGQALGR</sequence>
<evidence type="ECO:0000313" key="8">
    <source>
        <dbReference type="Proteomes" id="UP001165561"/>
    </source>
</evidence>
<keyword evidence="4 5" id="KW-0732">Signal</keyword>
<feature type="signal peptide" evidence="5">
    <location>
        <begin position="1"/>
        <end position="31"/>
    </location>
</feature>
<dbReference type="PROSITE" id="PS50983">
    <property type="entry name" value="FE_B12_PBP"/>
    <property type="match status" value="1"/>
</dbReference>
<reference evidence="7" key="1">
    <citation type="submission" date="2023-02" db="EMBL/GenBank/DDBJ databases">
        <title>Georgenia sp.10Sc9-8, isolated from a soil sample collected from the Taklamakan desert.</title>
        <authorList>
            <person name="Liu S."/>
        </authorList>
    </citation>
    <scope>NUCLEOTIDE SEQUENCE</scope>
    <source>
        <strain evidence="7">10Sc9-8</strain>
    </source>
</reference>
<evidence type="ECO:0000256" key="1">
    <source>
        <dbReference type="ARBA" id="ARBA00004196"/>
    </source>
</evidence>
<dbReference type="Proteomes" id="UP001165561">
    <property type="component" value="Unassembled WGS sequence"/>
</dbReference>
<dbReference type="InterPro" id="IPR051313">
    <property type="entry name" value="Bact_iron-sidero_bind"/>
</dbReference>
<feature type="chain" id="PRO_5046508163" evidence="5">
    <location>
        <begin position="32"/>
        <end position="327"/>
    </location>
</feature>
<dbReference type="Pfam" id="PF01497">
    <property type="entry name" value="Peripla_BP_2"/>
    <property type="match status" value="1"/>
</dbReference>
<evidence type="ECO:0000256" key="4">
    <source>
        <dbReference type="ARBA" id="ARBA00022729"/>
    </source>
</evidence>
<evidence type="ECO:0000259" key="6">
    <source>
        <dbReference type="PROSITE" id="PS50983"/>
    </source>
</evidence>
<feature type="domain" description="Fe/B12 periplasmic-binding" evidence="6">
    <location>
        <begin position="67"/>
        <end position="327"/>
    </location>
</feature>
<dbReference type="EMBL" id="JARACI010001149">
    <property type="protein sequence ID" value="MDD9207737.1"/>
    <property type="molecule type" value="Genomic_DNA"/>
</dbReference>
<dbReference type="CDD" id="cd01140">
    <property type="entry name" value="FatB"/>
    <property type="match status" value="1"/>
</dbReference>